<dbReference type="EC" id="1.3.5.3" evidence="7"/>
<dbReference type="PANTHER" id="PTHR38030:SF2">
    <property type="entry name" value="PROTOPORPHYRINOGEN IX DEHYDROGENASE [QUINONE]"/>
    <property type="match status" value="1"/>
</dbReference>
<dbReference type="InterPro" id="IPR044264">
    <property type="entry name" value="HemG"/>
</dbReference>
<dbReference type="InterPro" id="IPR029039">
    <property type="entry name" value="Flavoprotein-like_sf"/>
</dbReference>
<organism evidence="9 10">
    <name type="scientific">Neiella marina</name>
    <dbReference type="NCBI Taxonomy" id="508461"/>
    <lineage>
        <taxon>Bacteria</taxon>
        <taxon>Pseudomonadati</taxon>
        <taxon>Pseudomonadota</taxon>
        <taxon>Gammaproteobacteria</taxon>
        <taxon>Alteromonadales</taxon>
        <taxon>Echinimonadaceae</taxon>
        <taxon>Neiella</taxon>
    </lineage>
</organism>
<evidence type="ECO:0000256" key="6">
    <source>
        <dbReference type="ARBA" id="ARBA00023244"/>
    </source>
</evidence>
<keyword evidence="4 7" id="KW-0560">Oxidoreductase</keyword>
<dbReference type="SUPFAM" id="SSF52218">
    <property type="entry name" value="Flavoproteins"/>
    <property type="match status" value="1"/>
</dbReference>
<evidence type="ECO:0000256" key="4">
    <source>
        <dbReference type="ARBA" id="ARBA00023002"/>
    </source>
</evidence>
<comment type="cofactor">
    <cofactor evidence="7">
        <name>FMN</name>
        <dbReference type="ChEBI" id="CHEBI:58210"/>
    </cofactor>
    <text evidence="7">Binds 1 FMN non-covalently per subunit.</text>
</comment>
<keyword evidence="2 7" id="KW-0288">FMN</keyword>
<comment type="subcellular location">
    <subcellularLocation>
        <location evidence="7">Cell membrane</location>
        <topology evidence="7">Peripheral membrane protein</topology>
    </subcellularLocation>
</comment>
<comment type="catalytic activity">
    <reaction evidence="7">
        <text>protoporphyrinogen IX + 3 a ubiquinone = protoporphyrin IX + 3 a ubiquinol</text>
        <dbReference type="Rhea" id="RHEA:63936"/>
        <dbReference type="Rhea" id="RHEA-COMP:9565"/>
        <dbReference type="Rhea" id="RHEA-COMP:9566"/>
        <dbReference type="ChEBI" id="CHEBI:16389"/>
        <dbReference type="ChEBI" id="CHEBI:17976"/>
        <dbReference type="ChEBI" id="CHEBI:57306"/>
        <dbReference type="ChEBI" id="CHEBI:57307"/>
    </reaction>
</comment>
<keyword evidence="5" id="KW-0472">Membrane</keyword>
<dbReference type="GO" id="GO:0070819">
    <property type="term" value="F:menaquinone-dependent protoporphyrinogen oxidase activity"/>
    <property type="evidence" value="ECO:0007669"/>
    <property type="project" value="UniProtKB-UniRule"/>
</dbReference>
<evidence type="ECO:0000256" key="1">
    <source>
        <dbReference type="ARBA" id="ARBA00022630"/>
    </source>
</evidence>
<dbReference type="InterPro" id="IPR052200">
    <property type="entry name" value="Protoporphyrinogen_IX_DH"/>
</dbReference>
<keyword evidence="1 7" id="KW-0285">Flavoprotein</keyword>
<keyword evidence="3 7" id="KW-0547">Nucleotide-binding</keyword>
<evidence type="ECO:0000259" key="8">
    <source>
        <dbReference type="Pfam" id="PF12724"/>
    </source>
</evidence>
<evidence type="ECO:0000256" key="2">
    <source>
        <dbReference type="ARBA" id="ARBA00022643"/>
    </source>
</evidence>
<dbReference type="RefSeq" id="WP_229744804.1">
    <property type="nucleotide sequence ID" value="NZ_BMDX01000028.1"/>
</dbReference>
<dbReference type="NCBIfam" id="NF008316">
    <property type="entry name" value="PRK11104.1"/>
    <property type="match status" value="1"/>
</dbReference>
<evidence type="ECO:0000313" key="10">
    <source>
        <dbReference type="Proteomes" id="UP000619743"/>
    </source>
</evidence>
<accession>A0A8J2XRL7</accession>
<comment type="catalytic activity">
    <reaction evidence="7">
        <text>protoporphyrinogen IX + 3 a menaquinone = protoporphyrin IX + 3 a menaquinol</text>
        <dbReference type="Rhea" id="RHEA:27409"/>
        <dbReference type="Rhea" id="RHEA-COMP:9537"/>
        <dbReference type="Rhea" id="RHEA-COMP:9539"/>
        <dbReference type="ChEBI" id="CHEBI:16374"/>
        <dbReference type="ChEBI" id="CHEBI:18151"/>
        <dbReference type="ChEBI" id="CHEBI:57306"/>
        <dbReference type="ChEBI" id="CHEBI:57307"/>
        <dbReference type="EC" id="1.3.5.3"/>
    </reaction>
</comment>
<gene>
    <name evidence="7 9" type="primary">hemG</name>
    <name evidence="9" type="ORF">GCM10011369_34590</name>
</gene>
<reference evidence="10" key="1">
    <citation type="journal article" date="2019" name="Int. J. Syst. Evol. Microbiol.">
        <title>The Global Catalogue of Microorganisms (GCM) 10K type strain sequencing project: providing services to taxonomists for standard genome sequencing and annotation.</title>
        <authorList>
            <consortium name="The Broad Institute Genomics Platform"/>
            <consortium name="The Broad Institute Genome Sequencing Center for Infectious Disease"/>
            <person name="Wu L."/>
            <person name="Ma J."/>
        </authorList>
    </citation>
    <scope>NUCLEOTIDE SEQUENCE [LARGE SCALE GENOMIC DNA]</scope>
    <source>
        <strain evidence="10">CGMCC 1.10130</strain>
    </source>
</reference>
<comment type="similarity">
    <text evidence="7">Belongs to the HemG family.</text>
</comment>
<dbReference type="GO" id="GO:0005886">
    <property type="term" value="C:plasma membrane"/>
    <property type="evidence" value="ECO:0007669"/>
    <property type="project" value="UniProtKB-SubCell"/>
</dbReference>
<dbReference type="AlphaFoldDB" id="A0A8J2XRL7"/>
<name>A0A8J2XRL7_9GAMM</name>
<dbReference type="GO" id="GO:0010181">
    <property type="term" value="F:FMN binding"/>
    <property type="evidence" value="ECO:0007669"/>
    <property type="project" value="UniProtKB-UniRule"/>
</dbReference>
<dbReference type="UniPathway" id="UPA00251">
    <property type="reaction ID" value="UER00324"/>
</dbReference>
<dbReference type="Gene3D" id="3.40.50.360">
    <property type="match status" value="1"/>
</dbReference>
<dbReference type="EMBL" id="BMDX01000028">
    <property type="protein sequence ID" value="GGA89493.1"/>
    <property type="molecule type" value="Genomic_DNA"/>
</dbReference>
<comment type="catalytic activity">
    <reaction evidence="7">
        <text>protoporphyrinogen IX + 3 a quinone = protoporphyrin IX + 3 a quinol</text>
        <dbReference type="Rhea" id="RHEA:65032"/>
        <dbReference type="ChEBI" id="CHEBI:24646"/>
        <dbReference type="ChEBI" id="CHEBI:57306"/>
        <dbReference type="ChEBI" id="CHEBI:57307"/>
        <dbReference type="ChEBI" id="CHEBI:132124"/>
        <dbReference type="EC" id="1.3.5.3"/>
    </reaction>
</comment>
<sequence>MALKVLFVFTSREGQTDKITARMAERLTAAGHLVERRQLTASSAAMNDLPSFDWVVIGGSIHYGKHEAFLANFIQRHLSALEKTQNAFFTVNLTARKAEKNTPDNNPYLKKFLDQVGWLPTRTAVFAGALLYSQYNWHDKLIIRFIMWLTKGNTDTSKDIDYTDWQQVERFANSLAE</sequence>
<proteinExistence type="inferred from homology"/>
<keyword evidence="10" id="KW-1185">Reference proteome</keyword>
<evidence type="ECO:0000313" key="9">
    <source>
        <dbReference type="EMBL" id="GGA89493.1"/>
    </source>
</evidence>
<dbReference type="GO" id="GO:0004729">
    <property type="term" value="F:oxygen-dependent protoporphyrinogen oxidase activity"/>
    <property type="evidence" value="ECO:0007669"/>
    <property type="project" value="InterPro"/>
</dbReference>
<comment type="function">
    <text evidence="7">Catalyzes the 6-electron oxidation of protoporphyrinogen IX to form protoporphyrin IX; under anaerobic conditions uses menaquinone as an electron acceptor, under aerobic conditions uses ubiquinone as an electron acceptor.</text>
</comment>
<dbReference type="InterPro" id="IPR026816">
    <property type="entry name" value="Flavodoxin_dom"/>
</dbReference>
<dbReference type="HAMAP" id="MF_00853">
    <property type="entry name" value="HemG"/>
    <property type="match status" value="1"/>
</dbReference>
<feature type="domain" description="Flavodoxin" evidence="8">
    <location>
        <begin position="7"/>
        <end position="157"/>
    </location>
</feature>
<evidence type="ECO:0000256" key="7">
    <source>
        <dbReference type="HAMAP-Rule" id="MF_00853"/>
    </source>
</evidence>
<comment type="caution">
    <text evidence="9">The sequence shown here is derived from an EMBL/GenBank/DDBJ whole genome shotgun (WGS) entry which is preliminary data.</text>
</comment>
<dbReference type="Pfam" id="PF12724">
    <property type="entry name" value="Flavodoxin_5"/>
    <property type="match status" value="1"/>
</dbReference>
<dbReference type="GO" id="GO:0006782">
    <property type="term" value="P:protoporphyrinogen IX biosynthetic process"/>
    <property type="evidence" value="ECO:0007669"/>
    <property type="project" value="UniProtKB-UniRule"/>
</dbReference>
<keyword evidence="7" id="KW-1003">Cell membrane</keyword>
<keyword evidence="6 7" id="KW-0627">Porphyrin biosynthesis</keyword>
<comment type="pathway">
    <text evidence="7">Porphyrin-containing compound metabolism; protoporphyrin-IX biosynthesis; protoporphyrin-IX from protoporphyrinogen-IX: step 1/1.</text>
</comment>
<dbReference type="PANTHER" id="PTHR38030">
    <property type="entry name" value="PROTOPORPHYRINOGEN IX DEHYDROGENASE [MENAQUINONE]"/>
    <property type="match status" value="1"/>
</dbReference>
<dbReference type="Proteomes" id="UP000619743">
    <property type="component" value="Unassembled WGS sequence"/>
</dbReference>
<protein>
    <recommendedName>
        <fullName evidence="7">Protoporphyrinogen IX dehydrogenase [quinone]</fullName>
        <ecNumber evidence="7">1.3.5.3</ecNumber>
    </recommendedName>
    <alternativeName>
        <fullName evidence="7">Protoporphyrinogen IX dehydrogenase [menaquinone]</fullName>
    </alternativeName>
    <alternativeName>
        <fullName evidence="7">Protoporphyrinogen IX dehydrogenase [ubiquinone]</fullName>
    </alternativeName>
    <alternativeName>
        <fullName evidence="7">Protoporphyrinogen oxidase</fullName>
        <shortName evidence="7">PPO</shortName>
    </alternativeName>
</protein>
<evidence type="ECO:0000256" key="5">
    <source>
        <dbReference type="ARBA" id="ARBA00023136"/>
    </source>
</evidence>
<evidence type="ECO:0000256" key="3">
    <source>
        <dbReference type="ARBA" id="ARBA00022741"/>
    </source>
</evidence>